<feature type="transmembrane region" description="Helical" evidence="8">
    <location>
        <begin position="123"/>
        <end position="140"/>
    </location>
</feature>
<evidence type="ECO:0000256" key="3">
    <source>
        <dbReference type="ARBA" id="ARBA00022448"/>
    </source>
</evidence>
<accession>A0A0P6XQQ1</accession>
<keyword evidence="3 7" id="KW-0813">Transport</keyword>
<reference evidence="9 10" key="1">
    <citation type="submission" date="2015-07" db="EMBL/GenBank/DDBJ databases">
        <title>Genome sequence of Ornatilinea apprima DSM 23815.</title>
        <authorList>
            <person name="Hemp J."/>
            <person name="Ward L.M."/>
            <person name="Pace L.A."/>
            <person name="Fischer W.W."/>
        </authorList>
    </citation>
    <scope>NUCLEOTIDE SEQUENCE [LARGE SCALE GENOMIC DNA]</scope>
    <source>
        <strain evidence="9 10">P3M-1</strain>
    </source>
</reference>
<comment type="caution">
    <text evidence="9">The sequence shown here is derived from an EMBL/GenBank/DDBJ whole genome shotgun (WGS) entry which is preliminary data.</text>
</comment>
<proteinExistence type="inferred from homology"/>
<dbReference type="OrthoDB" id="9807293at2"/>
<feature type="transmembrane region" description="Helical" evidence="8">
    <location>
        <begin position="146"/>
        <end position="169"/>
    </location>
</feature>
<keyword evidence="10" id="KW-1185">Reference proteome</keyword>
<dbReference type="InterPro" id="IPR050363">
    <property type="entry name" value="MIP/Aquaporin"/>
</dbReference>
<evidence type="ECO:0000256" key="6">
    <source>
        <dbReference type="ARBA" id="ARBA00023136"/>
    </source>
</evidence>
<protein>
    <recommendedName>
        <fullName evidence="11">Porin</fullName>
    </recommendedName>
</protein>
<evidence type="ECO:0000256" key="8">
    <source>
        <dbReference type="SAM" id="Phobius"/>
    </source>
</evidence>
<dbReference type="InterPro" id="IPR023271">
    <property type="entry name" value="Aquaporin-like"/>
</dbReference>
<evidence type="ECO:0000256" key="4">
    <source>
        <dbReference type="ARBA" id="ARBA00022692"/>
    </source>
</evidence>
<evidence type="ECO:0008006" key="11">
    <source>
        <dbReference type="Google" id="ProtNLM"/>
    </source>
</evidence>
<feature type="transmembrane region" description="Helical" evidence="8">
    <location>
        <begin position="46"/>
        <end position="69"/>
    </location>
</feature>
<evidence type="ECO:0000256" key="7">
    <source>
        <dbReference type="RuleBase" id="RU000477"/>
    </source>
</evidence>
<evidence type="ECO:0000256" key="2">
    <source>
        <dbReference type="ARBA" id="ARBA00006175"/>
    </source>
</evidence>
<gene>
    <name evidence="9" type="ORF">ADN00_04515</name>
</gene>
<evidence type="ECO:0000313" key="9">
    <source>
        <dbReference type="EMBL" id="KPL79128.1"/>
    </source>
</evidence>
<dbReference type="Proteomes" id="UP000050417">
    <property type="component" value="Unassembled WGS sequence"/>
</dbReference>
<feature type="transmembrane region" description="Helical" evidence="8">
    <location>
        <begin position="89"/>
        <end position="111"/>
    </location>
</feature>
<evidence type="ECO:0000313" key="10">
    <source>
        <dbReference type="Proteomes" id="UP000050417"/>
    </source>
</evidence>
<dbReference type="STRING" id="1134406.ADN00_04515"/>
<comment type="similarity">
    <text evidence="2 7">Belongs to the MIP/aquaporin (TC 1.A.8) family.</text>
</comment>
<name>A0A0P6XQQ1_9CHLR</name>
<keyword evidence="5 8" id="KW-1133">Transmembrane helix</keyword>
<dbReference type="PANTHER" id="PTHR43829">
    <property type="entry name" value="AQUAPORIN OR AQUAGLYCEROPORIN RELATED"/>
    <property type="match status" value="1"/>
</dbReference>
<organism evidence="9 10">
    <name type="scientific">Ornatilinea apprima</name>
    <dbReference type="NCBI Taxonomy" id="1134406"/>
    <lineage>
        <taxon>Bacteria</taxon>
        <taxon>Bacillati</taxon>
        <taxon>Chloroflexota</taxon>
        <taxon>Anaerolineae</taxon>
        <taxon>Anaerolineales</taxon>
        <taxon>Anaerolineaceae</taxon>
        <taxon>Ornatilinea</taxon>
    </lineage>
</organism>
<dbReference type="PRINTS" id="PR00783">
    <property type="entry name" value="MINTRINSICP"/>
</dbReference>
<dbReference type="EMBL" id="LGCL01000015">
    <property type="protein sequence ID" value="KPL79128.1"/>
    <property type="molecule type" value="Genomic_DNA"/>
</dbReference>
<dbReference type="InterPro" id="IPR022357">
    <property type="entry name" value="MIP_CS"/>
</dbReference>
<dbReference type="GO" id="GO:0005886">
    <property type="term" value="C:plasma membrane"/>
    <property type="evidence" value="ECO:0007669"/>
    <property type="project" value="TreeGrafter"/>
</dbReference>
<dbReference type="Gene3D" id="1.20.1080.10">
    <property type="entry name" value="Glycerol uptake facilitator protein"/>
    <property type="match status" value="1"/>
</dbReference>
<feature type="transmembrane region" description="Helical" evidence="8">
    <location>
        <begin position="14"/>
        <end position="34"/>
    </location>
</feature>
<keyword evidence="4 7" id="KW-0812">Transmembrane</keyword>
<dbReference type="InterPro" id="IPR000425">
    <property type="entry name" value="MIP"/>
</dbReference>
<evidence type="ECO:0000256" key="1">
    <source>
        <dbReference type="ARBA" id="ARBA00004141"/>
    </source>
</evidence>
<dbReference type="SUPFAM" id="SSF81338">
    <property type="entry name" value="Aquaporin-like"/>
    <property type="match status" value="1"/>
</dbReference>
<keyword evidence="6 8" id="KW-0472">Membrane</keyword>
<dbReference type="AlphaFoldDB" id="A0A0P6XQQ1"/>
<dbReference type="Pfam" id="PF00230">
    <property type="entry name" value="MIP"/>
    <property type="match status" value="1"/>
</dbReference>
<evidence type="ECO:0000256" key="5">
    <source>
        <dbReference type="ARBA" id="ARBA00022989"/>
    </source>
</evidence>
<feature type="transmembrane region" description="Helical" evidence="8">
    <location>
        <begin position="232"/>
        <end position="256"/>
    </location>
</feature>
<dbReference type="RefSeq" id="WP_075061764.1">
    <property type="nucleotide sequence ID" value="NZ_LGCL01000015.1"/>
</dbReference>
<comment type="subcellular location">
    <subcellularLocation>
        <location evidence="1">Membrane</location>
        <topology evidence="1">Multi-pass membrane protein</topology>
    </subcellularLocation>
</comment>
<feature type="transmembrane region" description="Helical" evidence="8">
    <location>
        <begin position="181"/>
        <end position="199"/>
    </location>
</feature>
<sequence length="264" mass="26917">MKEKGLMSELVGEVFGTFVLLLLGDGVVANVGLAPRLAGTAYNWNTITIGWAFAVIIAVYISGGVSGAHLNPAVTIALAVKRGFPWGKVVPFILAQFVGAFLGALGVFLVYRDGLVAAGMPNVWSTGPGSVFGTTFWGAASSGSTGGYSLVTASIAEIVGTAVLLWGILASGDSKNMGLGNNLGVFIVGFTVLAVGLSLGGPSGYSINPARDLGPRIFGALVGTKGLFDAGFYWLIAPVLMPVVGGILGAATYDLFVTANLPQK</sequence>
<dbReference type="PATRIC" id="fig|1134406.4.peg.260"/>
<dbReference type="PANTHER" id="PTHR43829:SF9">
    <property type="entry name" value="AQUAPORIN-9"/>
    <property type="match status" value="1"/>
</dbReference>
<dbReference type="PROSITE" id="PS00221">
    <property type="entry name" value="MIP"/>
    <property type="match status" value="1"/>
</dbReference>
<dbReference type="GO" id="GO:0015254">
    <property type="term" value="F:glycerol channel activity"/>
    <property type="evidence" value="ECO:0007669"/>
    <property type="project" value="TreeGrafter"/>
</dbReference>